<dbReference type="InterPro" id="IPR032675">
    <property type="entry name" value="LRR_dom_sf"/>
</dbReference>
<reference evidence="1" key="1">
    <citation type="journal article" date="2023" name="IScience">
        <title>Live-bearing cockroach genome reveals convergent evolutionary mechanisms linked to viviparity in insects and beyond.</title>
        <authorList>
            <person name="Fouks B."/>
            <person name="Harrison M.C."/>
            <person name="Mikhailova A.A."/>
            <person name="Marchal E."/>
            <person name="English S."/>
            <person name="Carruthers M."/>
            <person name="Jennings E.C."/>
            <person name="Chiamaka E.L."/>
            <person name="Frigard R.A."/>
            <person name="Pippel M."/>
            <person name="Attardo G.M."/>
            <person name="Benoit J.B."/>
            <person name="Bornberg-Bauer E."/>
            <person name="Tobe S.S."/>
        </authorList>
    </citation>
    <scope>NUCLEOTIDE SEQUENCE</scope>
    <source>
        <strain evidence="1">Stay&amp;Tobe</strain>
    </source>
</reference>
<dbReference type="EMBL" id="JASPKZ010003860">
    <property type="protein sequence ID" value="KAJ9591694.1"/>
    <property type="molecule type" value="Genomic_DNA"/>
</dbReference>
<evidence type="ECO:0000313" key="2">
    <source>
        <dbReference type="Proteomes" id="UP001233999"/>
    </source>
</evidence>
<dbReference type="AlphaFoldDB" id="A0AAD8A381"/>
<comment type="caution">
    <text evidence="1">The sequence shown here is derived from an EMBL/GenBank/DDBJ whole genome shotgun (WGS) entry which is preliminary data.</text>
</comment>
<dbReference type="PANTHER" id="PTHR13318">
    <property type="entry name" value="PARTNER OF PAIRED, ISOFORM B-RELATED"/>
    <property type="match status" value="1"/>
</dbReference>
<protein>
    <submittedName>
        <fullName evidence="1">Uncharacterized protein</fullName>
    </submittedName>
</protein>
<accession>A0AAD8A381</accession>
<dbReference type="GO" id="GO:0019005">
    <property type="term" value="C:SCF ubiquitin ligase complex"/>
    <property type="evidence" value="ECO:0007669"/>
    <property type="project" value="TreeGrafter"/>
</dbReference>
<reference evidence="1" key="2">
    <citation type="submission" date="2023-05" db="EMBL/GenBank/DDBJ databases">
        <authorList>
            <person name="Fouks B."/>
        </authorList>
    </citation>
    <scope>NUCLEOTIDE SEQUENCE</scope>
    <source>
        <strain evidence="1">Stay&amp;Tobe</strain>
        <tissue evidence="1">Testes</tissue>
    </source>
</reference>
<evidence type="ECO:0000313" key="1">
    <source>
        <dbReference type="EMBL" id="KAJ9591694.1"/>
    </source>
</evidence>
<keyword evidence="2" id="KW-1185">Reference proteome</keyword>
<gene>
    <name evidence="1" type="ORF">L9F63_001781</name>
</gene>
<proteinExistence type="predicted"/>
<dbReference type="Gene3D" id="3.80.10.10">
    <property type="entry name" value="Ribonuclease Inhibitor"/>
    <property type="match status" value="2"/>
</dbReference>
<name>A0AAD8A381_DIPPU</name>
<sequence>MLPVRLLNLAVEAFGKYISDILVKLATLSDTTKVEDLETEYLHPICYKLEQIIHEFIPASIADFVTENLITQLLIVYNQVQKKREKKIHSHEQNCCIEVVIIGLCSAILHPSINKFKFSRAQLPSLSKFREKIFIDSFLNALLRKLSNIKYLKLEIYKFDEEMILENLKLMTELEQLTFFGCTNVILEEVSKNCQRLRFLDVRNSSKITDSSVQSILKMTCLEHLNIRNTSIFSKGIDYFANALGEERYVNKKLLFQSFKFGIEYHHVAVIPQCFPNLKSLDICVDKEFNLFPLRHLEHLSQLAISFIHVENISSVHTEKLLIDIGSQLIVLKLNDFCQNEFINVFKIVGRNCRSLKYLSLNSLCYYWPYVEHSNAETNHLPEMKSLETFEVRVFSKIALEAILPKLVNVREIKLLDYNADLGLMLKKLLFENRIGHLEKIYVDGCLLQSCGKNIVISKLNGSYAYVHLKDFIYTINKISEECSIDFIDKSFMNVPISMFLR</sequence>
<dbReference type="Proteomes" id="UP001233999">
    <property type="component" value="Unassembled WGS sequence"/>
</dbReference>
<dbReference type="GO" id="GO:0031146">
    <property type="term" value="P:SCF-dependent proteasomal ubiquitin-dependent protein catabolic process"/>
    <property type="evidence" value="ECO:0007669"/>
    <property type="project" value="TreeGrafter"/>
</dbReference>
<dbReference type="SUPFAM" id="SSF52047">
    <property type="entry name" value="RNI-like"/>
    <property type="match status" value="2"/>
</dbReference>
<organism evidence="1 2">
    <name type="scientific">Diploptera punctata</name>
    <name type="common">Pacific beetle cockroach</name>
    <dbReference type="NCBI Taxonomy" id="6984"/>
    <lineage>
        <taxon>Eukaryota</taxon>
        <taxon>Metazoa</taxon>
        <taxon>Ecdysozoa</taxon>
        <taxon>Arthropoda</taxon>
        <taxon>Hexapoda</taxon>
        <taxon>Insecta</taxon>
        <taxon>Pterygota</taxon>
        <taxon>Neoptera</taxon>
        <taxon>Polyneoptera</taxon>
        <taxon>Dictyoptera</taxon>
        <taxon>Blattodea</taxon>
        <taxon>Blaberoidea</taxon>
        <taxon>Blaberidae</taxon>
        <taxon>Diplopterinae</taxon>
        <taxon>Diploptera</taxon>
    </lineage>
</organism>